<evidence type="ECO:0000256" key="5">
    <source>
        <dbReference type="ARBA" id="ARBA00023157"/>
    </source>
</evidence>
<evidence type="ECO:0000256" key="6">
    <source>
        <dbReference type="ARBA" id="ARBA00023180"/>
    </source>
</evidence>
<dbReference type="SUPFAM" id="SSF53474">
    <property type="entry name" value="alpha/beta-Hydrolases"/>
    <property type="match status" value="1"/>
</dbReference>
<dbReference type="PRINTS" id="PR00414">
    <property type="entry name" value="PPTHIESTRASE"/>
</dbReference>
<feature type="chain" id="PRO_5043450490" description="Palmitoyl-protein thioesterase 1" evidence="8">
    <location>
        <begin position="20"/>
        <end position="387"/>
    </location>
</feature>
<evidence type="ECO:0000256" key="2">
    <source>
        <dbReference type="ARBA" id="ARBA00014212"/>
    </source>
</evidence>
<dbReference type="AlphaFoldDB" id="A0AAV5GH41"/>
<dbReference type="EMBL" id="BQKY01000010">
    <property type="protein sequence ID" value="GJN91896.1"/>
    <property type="molecule type" value="Genomic_DNA"/>
</dbReference>
<sequence>MRMLLSAAAVFGAVYAVAARPALSPVSSAPPSPVPIVIWHGLGDRFDAPGLLSLKEDLENRPELKGVFVHIIEVGEDGATDQRATFFGSANAQVEHVCAQLASLSNLTDPVLNPSRQFDALGFSQGGQLLRAVVERCGAIGADEDGNGEGVRMRRLVTVGSQHMGISALPPCPAGSSPFSPCRLMHLSLVREGLYSSWAQHNIVPAQYFRDSARIDEYLEGNEFLRDINNERVGDLQPYAEELSRSYGDAEPRNETYRKNFKQLDRFVMFRFSEDLTVVPPHSSHFTLPLRNDTTCAPPPAPPVPGCYATPLPWSALPLYTQDYIGLRALDEQGRVTRRACKGAHMEIRDKCWEGIVQALVDEGPEAVQDLEDEEEDDGEARFVLQL</sequence>
<evidence type="ECO:0000256" key="1">
    <source>
        <dbReference type="ARBA" id="ARBA00012423"/>
    </source>
</evidence>
<evidence type="ECO:0000313" key="9">
    <source>
        <dbReference type="EMBL" id="GJN91896.1"/>
    </source>
</evidence>
<keyword evidence="4" id="KW-0378">Hydrolase</keyword>
<name>A0AAV5GH41_9BASI</name>
<evidence type="ECO:0000256" key="3">
    <source>
        <dbReference type="ARBA" id="ARBA00022729"/>
    </source>
</evidence>
<evidence type="ECO:0000256" key="8">
    <source>
        <dbReference type="SAM" id="SignalP"/>
    </source>
</evidence>
<reference evidence="9 10" key="1">
    <citation type="submission" date="2021-12" db="EMBL/GenBank/DDBJ databases">
        <title>High titer production of polyol ester of fatty acids by Rhodotorula paludigena BS15 towards product separation-free biomass refinery.</title>
        <authorList>
            <person name="Mano J."/>
            <person name="Ono H."/>
            <person name="Tanaka T."/>
            <person name="Naito K."/>
            <person name="Sushida H."/>
            <person name="Ike M."/>
            <person name="Tokuyasu K."/>
            <person name="Kitaoka M."/>
        </authorList>
    </citation>
    <scope>NUCLEOTIDE SEQUENCE [LARGE SCALE GENOMIC DNA]</scope>
    <source>
        <strain evidence="9 10">BS15</strain>
    </source>
</reference>
<protein>
    <recommendedName>
        <fullName evidence="2">Palmitoyl-protein thioesterase 1</fullName>
        <ecNumber evidence="1">3.1.2.22</ecNumber>
    </recommendedName>
    <alternativeName>
        <fullName evidence="7">Palmitoyl-protein hydrolase 1</fullName>
    </alternativeName>
</protein>
<evidence type="ECO:0000256" key="4">
    <source>
        <dbReference type="ARBA" id="ARBA00022801"/>
    </source>
</evidence>
<evidence type="ECO:0000313" key="10">
    <source>
        <dbReference type="Proteomes" id="UP001342314"/>
    </source>
</evidence>
<keyword evidence="5" id="KW-1015">Disulfide bond</keyword>
<dbReference type="Gene3D" id="3.40.50.1820">
    <property type="entry name" value="alpha/beta hydrolase"/>
    <property type="match status" value="1"/>
</dbReference>
<dbReference type="EC" id="3.1.2.22" evidence="1"/>
<proteinExistence type="predicted"/>
<dbReference type="InterPro" id="IPR029058">
    <property type="entry name" value="AB_hydrolase_fold"/>
</dbReference>
<accession>A0AAV5GH41</accession>
<dbReference type="Proteomes" id="UP001342314">
    <property type="component" value="Unassembled WGS sequence"/>
</dbReference>
<dbReference type="GO" id="GO:0008474">
    <property type="term" value="F:palmitoyl-(protein) hydrolase activity"/>
    <property type="evidence" value="ECO:0007669"/>
    <property type="project" value="UniProtKB-EC"/>
</dbReference>
<keyword evidence="3 8" id="KW-0732">Signal</keyword>
<gene>
    <name evidence="9" type="ORF">Rhopal_004921-T1</name>
</gene>
<dbReference type="Pfam" id="PF02089">
    <property type="entry name" value="Palm_thioest"/>
    <property type="match status" value="1"/>
</dbReference>
<dbReference type="PANTHER" id="PTHR11247:SF8">
    <property type="entry name" value="PALMITOYL-PROTEIN THIOESTERASE 1"/>
    <property type="match status" value="1"/>
</dbReference>
<feature type="signal peptide" evidence="8">
    <location>
        <begin position="1"/>
        <end position="19"/>
    </location>
</feature>
<dbReference type="InterPro" id="IPR002472">
    <property type="entry name" value="Palm_thioest"/>
</dbReference>
<keyword evidence="10" id="KW-1185">Reference proteome</keyword>
<comment type="caution">
    <text evidence="9">The sequence shown here is derived from an EMBL/GenBank/DDBJ whole genome shotgun (WGS) entry which is preliminary data.</text>
</comment>
<keyword evidence="6" id="KW-0325">Glycoprotein</keyword>
<dbReference type="PANTHER" id="PTHR11247">
    <property type="entry name" value="PALMITOYL-PROTEIN THIOESTERASE/DOLICHYLDIPHOSPHATASE 1"/>
    <property type="match status" value="1"/>
</dbReference>
<organism evidence="9 10">
    <name type="scientific">Rhodotorula paludigena</name>
    <dbReference type="NCBI Taxonomy" id="86838"/>
    <lineage>
        <taxon>Eukaryota</taxon>
        <taxon>Fungi</taxon>
        <taxon>Dikarya</taxon>
        <taxon>Basidiomycota</taxon>
        <taxon>Pucciniomycotina</taxon>
        <taxon>Microbotryomycetes</taxon>
        <taxon>Sporidiobolales</taxon>
        <taxon>Sporidiobolaceae</taxon>
        <taxon>Rhodotorula</taxon>
    </lineage>
</organism>
<evidence type="ECO:0000256" key="7">
    <source>
        <dbReference type="ARBA" id="ARBA00031934"/>
    </source>
</evidence>